<gene>
    <name evidence="2" type="ORF">GQ671_12600</name>
</gene>
<dbReference type="EMBL" id="WUUK01000005">
    <property type="protein sequence ID" value="MXQ52106.1"/>
    <property type="molecule type" value="Genomic_DNA"/>
</dbReference>
<comment type="caution">
    <text evidence="2">The sequence shown here is derived from an EMBL/GenBank/DDBJ whole genome shotgun (WGS) entry which is preliminary data.</text>
</comment>
<sequence>MSRELLLFELGKVREWTLSIFDGLETEDFHTVAAEFPNSLHWQLGHVATMMEQVTQSLTDKNDETYQRYVKYFGYGTSPDDFDDETPAIDEIEALLKGQPSRLEDVEEETIQQELPEAFMGMTTQEEMFGFTIMHEAMHVGKMEEMKRVTKNQ</sequence>
<protein>
    <submittedName>
        <fullName evidence="2">DinB family protein</fullName>
    </submittedName>
</protein>
<dbReference type="Pfam" id="PF12867">
    <property type="entry name" value="DinB_2"/>
    <property type="match status" value="1"/>
</dbReference>
<evidence type="ECO:0000313" key="3">
    <source>
        <dbReference type="Proteomes" id="UP000436284"/>
    </source>
</evidence>
<feature type="domain" description="DinB-like" evidence="1">
    <location>
        <begin position="11"/>
        <end position="141"/>
    </location>
</feature>
<dbReference type="InterPro" id="IPR024775">
    <property type="entry name" value="DinB-like"/>
</dbReference>
<reference evidence="2 3" key="1">
    <citation type="submission" date="2019-12" db="EMBL/GenBank/DDBJ databases">
        <title>Salinicoccus cyprini sp. nov., isolated from gastro-intestinal tract of mirror carp, Cyprinus carpio var. specularis, collected from Gobind Sagar Reservoir, Himachal Pradesh, India.</title>
        <authorList>
            <person name="Talwar C."/>
            <person name="Singh A.K."/>
            <person name="Lal R."/>
            <person name="Negi R.K."/>
        </authorList>
    </citation>
    <scope>NUCLEOTIDE SEQUENCE [LARGE SCALE GENOMIC DNA]</scope>
    <source>
        <strain evidence="2 3">J-82</strain>
    </source>
</reference>
<dbReference type="Proteomes" id="UP000436284">
    <property type="component" value="Unassembled WGS sequence"/>
</dbReference>
<dbReference type="Gene3D" id="1.20.120.450">
    <property type="entry name" value="dinb family like domain"/>
    <property type="match status" value="1"/>
</dbReference>
<evidence type="ECO:0000259" key="1">
    <source>
        <dbReference type="Pfam" id="PF12867"/>
    </source>
</evidence>
<accession>A0A6N8U4P5</accession>
<dbReference type="RefSeq" id="WP_160657863.1">
    <property type="nucleotide sequence ID" value="NZ_JBHRWU010000001.1"/>
</dbReference>
<dbReference type="OrthoDB" id="4295522at2"/>
<organism evidence="2 3">
    <name type="scientific">Salinicoccus hispanicus</name>
    <dbReference type="NCBI Taxonomy" id="157225"/>
    <lineage>
        <taxon>Bacteria</taxon>
        <taxon>Bacillati</taxon>
        <taxon>Bacillota</taxon>
        <taxon>Bacilli</taxon>
        <taxon>Bacillales</taxon>
        <taxon>Staphylococcaceae</taxon>
        <taxon>Salinicoccus</taxon>
    </lineage>
</organism>
<dbReference type="InterPro" id="IPR034660">
    <property type="entry name" value="DinB/YfiT-like"/>
</dbReference>
<dbReference type="SUPFAM" id="SSF109854">
    <property type="entry name" value="DinB/YfiT-like putative metalloenzymes"/>
    <property type="match status" value="1"/>
</dbReference>
<keyword evidence="3" id="KW-1185">Reference proteome</keyword>
<name>A0A6N8U4P5_9STAP</name>
<evidence type="ECO:0000313" key="2">
    <source>
        <dbReference type="EMBL" id="MXQ52106.1"/>
    </source>
</evidence>
<proteinExistence type="predicted"/>
<dbReference type="AlphaFoldDB" id="A0A6N8U4P5"/>